<dbReference type="NCBIfam" id="TIGR02608">
    <property type="entry name" value="delta_60_rpt"/>
    <property type="match status" value="13"/>
</dbReference>
<sequence>MKKSLSIIFSFFVFVLYAQQPGSVDTTFNTSDLGFGWGDGANDYVKDVLIQQDGKIIIGGDFTTYNSNNAKSLARINADGSFDNTFLIGSGANNYVSSLMFQPDGKIIVCGNFTTFNGISKNRIVRLNADGSTDNSFVIGTGADGIIECVTLQNDGKILIGGQFTKYNGVDRKYLARLNPDGSLDMDFDTSSGFNSHVYSLAVQADGKILAGGNFTTYNSVTKNYLIRLNSDASIDESFASTGANNIIYKILIANNAKIFLGGKFTKYNNVTKNSIVKLNDDGTIDNSFTIGTGANNIVRNILILNDNKLLLAGDFISYNNVTRNYIARINENGTIDTSFNPGKGFGGSTTSFQQQTDGKLIIGGSYAVFNNNVKRYVSRINSDGSLDLSFNPGNAADGTVRSITVQPDKKMVIVGNFNSFNDNLNNRIARIDADGNVDITLQVGIGPDQLVRTVALQPDEKILVGGDFSTFNNLQKSYLVRLTSTGSLDNTFAIGFGPTDPVREILVQPDGNILICGDFTVFNTKTANRIIRLNPDGTIDSSFSPISGANNAIYSIRLQPDNKIVIAGTFTTYDGVARNRIARLNSNGTLDTTFTIGTGANNTISSVLIQEDGKIIIGGNFTTFAGVSSNRIARLNTNGSRDTTFTSGAGANASVETLALEANGKILIGGSFTKFNNINRNYIARLKADGTLDDTFNKTAAGANKAVYKIINQNEKFIAVGDFTSYNDVGRNRITRIFGGEEEHLTTNKLIDSKSKIYPNPTSDKLFVSSSLELIRYEIFDFSGKKLLDKSFDNQNKSIEVNHLKKGIYILKLIDKTQKIQTVKFLIE</sequence>
<comment type="caution">
    <text evidence="4">The sequence shown here is derived from an EMBL/GenBank/DDBJ whole genome shotgun (WGS) entry which is preliminary data.</text>
</comment>
<evidence type="ECO:0000313" key="4">
    <source>
        <dbReference type="EMBL" id="SMP93072.1"/>
    </source>
</evidence>
<evidence type="ECO:0000256" key="2">
    <source>
        <dbReference type="SAM" id="SignalP"/>
    </source>
</evidence>
<keyword evidence="5" id="KW-1185">Reference proteome</keyword>
<name>A0ABY1R284_9FLAO</name>
<feature type="domain" description="Secretion system C-terminal sorting" evidence="3">
    <location>
        <begin position="758"/>
        <end position="828"/>
    </location>
</feature>
<dbReference type="Pfam" id="PF17164">
    <property type="entry name" value="DUF5122"/>
    <property type="match status" value="13"/>
</dbReference>
<feature type="chain" id="PRO_5046406458" evidence="2">
    <location>
        <begin position="19"/>
        <end position="829"/>
    </location>
</feature>
<accession>A0ABY1R284</accession>
<organism evidence="4 5">
    <name type="scientific">Epilithonimonas pallida</name>
    <dbReference type="NCBI Taxonomy" id="373671"/>
    <lineage>
        <taxon>Bacteria</taxon>
        <taxon>Pseudomonadati</taxon>
        <taxon>Bacteroidota</taxon>
        <taxon>Flavobacteriia</taxon>
        <taxon>Flavobacteriales</taxon>
        <taxon>Weeksellaceae</taxon>
        <taxon>Chryseobacterium group</taxon>
        <taxon>Epilithonimonas</taxon>
    </lineage>
</organism>
<dbReference type="RefSeq" id="WP_283416732.1">
    <property type="nucleotide sequence ID" value="NZ_FXUO01000004.1"/>
</dbReference>
<evidence type="ECO:0000313" key="5">
    <source>
        <dbReference type="Proteomes" id="UP001158050"/>
    </source>
</evidence>
<evidence type="ECO:0000259" key="3">
    <source>
        <dbReference type="Pfam" id="PF18962"/>
    </source>
</evidence>
<dbReference type="SUPFAM" id="SSF101898">
    <property type="entry name" value="NHL repeat"/>
    <property type="match status" value="2"/>
</dbReference>
<evidence type="ECO:0000256" key="1">
    <source>
        <dbReference type="ARBA" id="ARBA00022729"/>
    </source>
</evidence>
<dbReference type="Proteomes" id="UP001158050">
    <property type="component" value="Unassembled WGS sequence"/>
</dbReference>
<dbReference type="PANTHER" id="PTHR42754">
    <property type="entry name" value="ENDOGLUCANASE"/>
    <property type="match status" value="1"/>
</dbReference>
<gene>
    <name evidence="4" type="ORF">SAMN05421679_104282</name>
</gene>
<proteinExistence type="predicted"/>
<dbReference type="Pfam" id="PF18962">
    <property type="entry name" value="Por_Secre_tail"/>
    <property type="match status" value="1"/>
</dbReference>
<dbReference type="EMBL" id="FXUO01000004">
    <property type="protein sequence ID" value="SMP93072.1"/>
    <property type="molecule type" value="Genomic_DNA"/>
</dbReference>
<dbReference type="InterPro" id="IPR013431">
    <property type="entry name" value="Delta_60_rpt"/>
</dbReference>
<keyword evidence="1 2" id="KW-0732">Signal</keyword>
<feature type="signal peptide" evidence="2">
    <location>
        <begin position="1"/>
        <end position="18"/>
    </location>
</feature>
<dbReference type="NCBIfam" id="TIGR04183">
    <property type="entry name" value="Por_Secre_tail"/>
    <property type="match status" value="1"/>
</dbReference>
<dbReference type="Gene3D" id="2.80.10.50">
    <property type="match status" value="7"/>
</dbReference>
<dbReference type="InterPro" id="IPR026444">
    <property type="entry name" value="Secre_tail"/>
</dbReference>
<reference evidence="4 5" key="1">
    <citation type="submission" date="2017-05" db="EMBL/GenBank/DDBJ databases">
        <authorList>
            <person name="Varghese N."/>
            <person name="Submissions S."/>
        </authorList>
    </citation>
    <scope>NUCLEOTIDE SEQUENCE [LARGE SCALE GENOMIC DNA]</scope>
    <source>
        <strain evidence="4 5">DSM 18015</strain>
    </source>
</reference>
<protein>
    <submittedName>
        <fullName evidence="4">Delta-60 repeat domain-containing protein/Por secretion system C-terminal sorting domain-containing protein</fullName>
    </submittedName>
</protein>
<dbReference type="PANTHER" id="PTHR42754:SF1">
    <property type="entry name" value="LIPOPROTEIN"/>
    <property type="match status" value="1"/>
</dbReference>